<dbReference type="InParanoid" id="G3IPU4"/>
<sequence length="56" mass="6371">MLAQTLCWEKQKEEGVAINFTEDNSYTVQFTLCCACWHRGDASSLCTLRELLLEGN</sequence>
<dbReference type="Proteomes" id="UP000001075">
    <property type="component" value="Unassembled WGS sequence"/>
</dbReference>
<dbReference type="AlphaFoldDB" id="G3IPU4"/>
<dbReference type="EMBL" id="JH015546">
    <property type="protein sequence ID" value="EGV91326.1"/>
    <property type="molecule type" value="Genomic_DNA"/>
</dbReference>
<name>G3IPU4_CRIGR</name>
<accession>G3IPU4</accession>
<protein>
    <submittedName>
        <fullName evidence="1">Uncharacterized protein</fullName>
    </submittedName>
</protein>
<reference evidence="2" key="1">
    <citation type="journal article" date="2011" name="Nat. Biotechnol.">
        <title>The genomic sequence of the Chinese hamster ovary (CHO)-K1 cell line.</title>
        <authorList>
            <person name="Xu X."/>
            <person name="Nagarajan H."/>
            <person name="Lewis N.E."/>
            <person name="Pan S."/>
            <person name="Cai Z."/>
            <person name="Liu X."/>
            <person name="Chen W."/>
            <person name="Xie M."/>
            <person name="Wang W."/>
            <person name="Hammond S."/>
            <person name="Andersen M.R."/>
            <person name="Neff N."/>
            <person name="Passarelli B."/>
            <person name="Koh W."/>
            <person name="Fan H.C."/>
            <person name="Wang J."/>
            <person name="Gui Y."/>
            <person name="Lee K.H."/>
            <person name="Betenbaugh M.J."/>
            <person name="Quake S.R."/>
            <person name="Famili I."/>
            <person name="Palsson B.O."/>
            <person name="Wang J."/>
        </authorList>
    </citation>
    <scope>NUCLEOTIDE SEQUENCE [LARGE SCALE GENOMIC DNA]</scope>
    <source>
        <strain evidence="2">CHO K1 cell line</strain>
    </source>
</reference>
<proteinExistence type="predicted"/>
<evidence type="ECO:0000313" key="2">
    <source>
        <dbReference type="Proteomes" id="UP000001075"/>
    </source>
</evidence>
<organism evidence="1 2">
    <name type="scientific">Cricetulus griseus</name>
    <name type="common">Chinese hamster</name>
    <name type="synonym">Cricetulus barabensis griseus</name>
    <dbReference type="NCBI Taxonomy" id="10029"/>
    <lineage>
        <taxon>Eukaryota</taxon>
        <taxon>Metazoa</taxon>
        <taxon>Chordata</taxon>
        <taxon>Craniata</taxon>
        <taxon>Vertebrata</taxon>
        <taxon>Euteleostomi</taxon>
        <taxon>Mammalia</taxon>
        <taxon>Eutheria</taxon>
        <taxon>Euarchontoglires</taxon>
        <taxon>Glires</taxon>
        <taxon>Rodentia</taxon>
        <taxon>Myomorpha</taxon>
        <taxon>Muroidea</taxon>
        <taxon>Cricetidae</taxon>
        <taxon>Cricetinae</taxon>
        <taxon>Cricetulus</taxon>
    </lineage>
</organism>
<gene>
    <name evidence="1" type="ORF">I79_026022</name>
</gene>
<evidence type="ECO:0000313" key="1">
    <source>
        <dbReference type="EMBL" id="EGV91326.1"/>
    </source>
</evidence>